<dbReference type="Proteomes" id="UP000176244">
    <property type="component" value="Unassembled WGS sequence"/>
</dbReference>
<dbReference type="EMBL" id="LKEU01000031">
    <property type="protein sequence ID" value="OFV70298.1"/>
    <property type="molecule type" value="Genomic_DNA"/>
</dbReference>
<dbReference type="InterPro" id="IPR027417">
    <property type="entry name" value="P-loop_NTPase"/>
</dbReference>
<evidence type="ECO:0000313" key="2">
    <source>
        <dbReference type="Proteomes" id="UP000176244"/>
    </source>
</evidence>
<sequence length="404" mass="44099">MERGNVLVIGNPEVGIKTLIRAVFGEESVETGWGPIDDIDELDIYESEIIPLRIIDAVCYKPSFVIEPPFIKEQRVINSVKKWSNSRYKEGHKDNQINLIWLCVDGTMGKEFTETLKNLSRLTPAWESVPIVVVITKSYSVGEREKNIEMANNVFADQKKSSKNLRKIIPVVAATYSLNERAFAPPEGISELIDVTNELMPEGTRAADKAVSTLVLNQKRTMAHSLVGLSTAAAVTVCAVPFSLADGVLLIPLEIAEIKGLAKIYGIKDDENSKQFFNTIVEVGAVTIAAKAAIGALKLIPGINLATSVINAIVGGAIVAAIGEGSIFVYEKIYLGEKSVADIEWVKNVMEATLTSQFMEKVTLIVEKITKLDNPKDIGKILPDILTDVFSHSDSKNPSTKESL</sequence>
<dbReference type="Gene3D" id="3.40.50.300">
    <property type="entry name" value="P-loop containing nucleotide triphosphate hydrolases"/>
    <property type="match status" value="1"/>
</dbReference>
<dbReference type="SUPFAM" id="SSF52540">
    <property type="entry name" value="P-loop containing nucleoside triphosphate hydrolases"/>
    <property type="match status" value="1"/>
</dbReference>
<name>A0A1F2PG64_9FIRM</name>
<dbReference type="RefSeq" id="WP_070371379.1">
    <property type="nucleotide sequence ID" value="NZ_CABIIK010000015.1"/>
</dbReference>
<dbReference type="OrthoDB" id="9255830at2"/>
<protein>
    <recommendedName>
        <fullName evidence="3">DUF697 domain-containing protein</fullName>
    </recommendedName>
</protein>
<evidence type="ECO:0000313" key="1">
    <source>
        <dbReference type="EMBL" id="OFV70298.1"/>
    </source>
</evidence>
<accession>A0A1F2PG64</accession>
<gene>
    <name evidence="1" type="ORF">ACWI_20790</name>
</gene>
<reference evidence="1 2" key="1">
    <citation type="submission" date="2015-09" db="EMBL/GenBank/DDBJ databases">
        <title>Genome sequence of Acetobacterium wieringae DSM 1911.</title>
        <authorList>
            <person name="Poehlein A."/>
            <person name="Bengelsdorf F.R."/>
            <person name="Schiel-Bengelsdorf B."/>
            <person name="Duerre P."/>
            <person name="Daniel R."/>
        </authorList>
    </citation>
    <scope>NUCLEOTIDE SEQUENCE [LARGE SCALE GENOMIC DNA]</scope>
    <source>
        <strain evidence="1 2">DSM 1911</strain>
    </source>
</reference>
<dbReference type="AlphaFoldDB" id="A0A1F2PG64"/>
<dbReference type="STRING" id="52694.ACWI_20790"/>
<comment type="caution">
    <text evidence="1">The sequence shown here is derived from an EMBL/GenBank/DDBJ whole genome shotgun (WGS) entry which is preliminary data.</text>
</comment>
<organism evidence="1 2">
    <name type="scientific">Acetobacterium wieringae</name>
    <dbReference type="NCBI Taxonomy" id="52694"/>
    <lineage>
        <taxon>Bacteria</taxon>
        <taxon>Bacillati</taxon>
        <taxon>Bacillota</taxon>
        <taxon>Clostridia</taxon>
        <taxon>Eubacteriales</taxon>
        <taxon>Eubacteriaceae</taxon>
        <taxon>Acetobacterium</taxon>
    </lineage>
</organism>
<evidence type="ECO:0008006" key="3">
    <source>
        <dbReference type="Google" id="ProtNLM"/>
    </source>
</evidence>
<proteinExistence type="predicted"/>